<dbReference type="Proteomes" id="UP000053989">
    <property type="component" value="Unassembled WGS sequence"/>
</dbReference>
<keyword evidence="1" id="KW-0472">Membrane</keyword>
<protein>
    <submittedName>
        <fullName evidence="2">Uncharacterized protein</fullName>
    </submittedName>
</protein>
<evidence type="ECO:0000313" key="3">
    <source>
        <dbReference type="Proteomes" id="UP000053989"/>
    </source>
</evidence>
<dbReference type="HOGENOM" id="CLU_1687735_0_0_1"/>
<keyword evidence="3" id="KW-1185">Reference proteome</keyword>
<gene>
    <name evidence="2" type="ORF">SCLCIDRAFT_1001215</name>
</gene>
<keyword evidence="1" id="KW-1133">Transmembrane helix</keyword>
<proteinExistence type="predicted"/>
<reference evidence="3" key="2">
    <citation type="submission" date="2015-01" db="EMBL/GenBank/DDBJ databases">
        <title>Evolutionary Origins and Diversification of the Mycorrhizal Mutualists.</title>
        <authorList>
            <consortium name="DOE Joint Genome Institute"/>
            <consortium name="Mycorrhizal Genomics Consortium"/>
            <person name="Kohler A."/>
            <person name="Kuo A."/>
            <person name="Nagy L.G."/>
            <person name="Floudas D."/>
            <person name="Copeland A."/>
            <person name="Barry K.W."/>
            <person name="Cichocki N."/>
            <person name="Veneault-Fourrey C."/>
            <person name="LaButti K."/>
            <person name="Lindquist E.A."/>
            <person name="Lipzen A."/>
            <person name="Lundell T."/>
            <person name="Morin E."/>
            <person name="Murat C."/>
            <person name="Riley R."/>
            <person name="Ohm R."/>
            <person name="Sun H."/>
            <person name="Tunlid A."/>
            <person name="Henrissat B."/>
            <person name="Grigoriev I.V."/>
            <person name="Hibbett D.S."/>
            <person name="Martin F."/>
        </authorList>
    </citation>
    <scope>NUCLEOTIDE SEQUENCE [LARGE SCALE GENOMIC DNA]</scope>
    <source>
        <strain evidence="3">Foug A</strain>
    </source>
</reference>
<evidence type="ECO:0000313" key="2">
    <source>
        <dbReference type="EMBL" id="KIM68105.1"/>
    </source>
</evidence>
<dbReference type="AlphaFoldDB" id="A0A0C3E5S1"/>
<dbReference type="InParanoid" id="A0A0C3E5S1"/>
<evidence type="ECO:0000256" key="1">
    <source>
        <dbReference type="SAM" id="Phobius"/>
    </source>
</evidence>
<organism evidence="2 3">
    <name type="scientific">Scleroderma citrinum Foug A</name>
    <dbReference type="NCBI Taxonomy" id="1036808"/>
    <lineage>
        <taxon>Eukaryota</taxon>
        <taxon>Fungi</taxon>
        <taxon>Dikarya</taxon>
        <taxon>Basidiomycota</taxon>
        <taxon>Agaricomycotina</taxon>
        <taxon>Agaricomycetes</taxon>
        <taxon>Agaricomycetidae</taxon>
        <taxon>Boletales</taxon>
        <taxon>Sclerodermatineae</taxon>
        <taxon>Sclerodermataceae</taxon>
        <taxon>Scleroderma</taxon>
    </lineage>
</organism>
<feature type="transmembrane region" description="Helical" evidence="1">
    <location>
        <begin position="103"/>
        <end position="122"/>
    </location>
</feature>
<reference evidence="2 3" key="1">
    <citation type="submission" date="2014-04" db="EMBL/GenBank/DDBJ databases">
        <authorList>
            <consortium name="DOE Joint Genome Institute"/>
            <person name="Kuo A."/>
            <person name="Kohler A."/>
            <person name="Nagy L.G."/>
            <person name="Floudas D."/>
            <person name="Copeland A."/>
            <person name="Barry K.W."/>
            <person name="Cichocki N."/>
            <person name="Veneault-Fourrey C."/>
            <person name="LaButti K."/>
            <person name="Lindquist E.A."/>
            <person name="Lipzen A."/>
            <person name="Lundell T."/>
            <person name="Morin E."/>
            <person name="Murat C."/>
            <person name="Sun H."/>
            <person name="Tunlid A."/>
            <person name="Henrissat B."/>
            <person name="Grigoriev I.V."/>
            <person name="Hibbett D.S."/>
            <person name="Martin F."/>
            <person name="Nordberg H.P."/>
            <person name="Cantor M.N."/>
            <person name="Hua S.X."/>
        </authorList>
    </citation>
    <scope>NUCLEOTIDE SEQUENCE [LARGE SCALE GENOMIC DNA]</scope>
    <source>
        <strain evidence="2 3">Foug A</strain>
    </source>
</reference>
<sequence length="156" mass="17486">MEKKNGSHAFHFLPPYLAVSFLRLCIDTNCTRSPLLLPYPMLFSPLPTWRLRGPGIRSFRPSPRRSLTIVHTASSGALLIWPFRGKHCGRVTCGHWANTRVGLYFDPLTTSIIILAVFIVPLQERMKTSVLRSPLSHPSISSLHAGIPRSPKGTWC</sequence>
<feature type="transmembrane region" description="Helical" evidence="1">
    <location>
        <begin position="66"/>
        <end position="83"/>
    </location>
</feature>
<keyword evidence="1" id="KW-0812">Transmembrane</keyword>
<accession>A0A0C3E5S1</accession>
<dbReference type="EMBL" id="KN822010">
    <property type="protein sequence ID" value="KIM68105.1"/>
    <property type="molecule type" value="Genomic_DNA"/>
</dbReference>
<name>A0A0C3E5S1_9AGAM</name>